<name>A0A8X6IIS3_9ARAC</name>
<feature type="compositionally biased region" description="Polar residues" evidence="1">
    <location>
        <begin position="278"/>
        <end position="296"/>
    </location>
</feature>
<feature type="region of interest" description="Disordered" evidence="1">
    <location>
        <begin position="1"/>
        <end position="97"/>
    </location>
</feature>
<evidence type="ECO:0000313" key="3">
    <source>
        <dbReference type="Proteomes" id="UP000886998"/>
    </source>
</evidence>
<sequence length="355" mass="41197">MFAHKAKHSKSCPDLSFEKNGTQRQPKLSIVQGQNSLRNTRSHREVSKMKNKQELKRENPIHQSRDFKTRSGAVGFKREIADRLPPPKGPNSANTGNELVNPFLEKPTTVSLQKPKIHRHASQHSLQLTGISTRRLNLHYSELDSPIRAGVVLGASCSSILNNKTLHSQCKYPYLSQCNVWGNQSCSEDYCSDRCKKSNLTLDSRNKPERWLHASQSNSDIRKQDLMRYSPRPERLNQYKEQLQYRLRPRVQYTSFQPLVPRENSRHKCSNQHIRFRNPSSKPLASTSYTSDQKQPSLADIEADYKLINERYTTLSSIQQQTTGTRNWRSRMGRWLQAIRERLRKAFSRNDRLNN</sequence>
<evidence type="ECO:0000313" key="2">
    <source>
        <dbReference type="EMBL" id="GFS47688.1"/>
    </source>
</evidence>
<gene>
    <name evidence="2" type="ORF">TNIN_280401</name>
</gene>
<protein>
    <submittedName>
        <fullName evidence="2">Uncharacterized protein</fullName>
    </submittedName>
</protein>
<feature type="compositionally biased region" description="Basic and acidic residues" evidence="1">
    <location>
        <begin position="42"/>
        <end position="69"/>
    </location>
</feature>
<feature type="compositionally biased region" description="Polar residues" evidence="1">
    <location>
        <begin position="19"/>
        <end position="39"/>
    </location>
</feature>
<keyword evidence="3" id="KW-1185">Reference proteome</keyword>
<reference evidence="2" key="1">
    <citation type="submission" date="2020-08" db="EMBL/GenBank/DDBJ databases">
        <title>Multicomponent nature underlies the extraordinary mechanical properties of spider dragline silk.</title>
        <authorList>
            <person name="Kono N."/>
            <person name="Nakamura H."/>
            <person name="Mori M."/>
            <person name="Yoshida Y."/>
            <person name="Ohtoshi R."/>
            <person name="Malay A.D."/>
            <person name="Moran D.A.P."/>
            <person name="Tomita M."/>
            <person name="Numata K."/>
            <person name="Arakawa K."/>
        </authorList>
    </citation>
    <scope>NUCLEOTIDE SEQUENCE</scope>
</reference>
<feature type="region of interest" description="Disordered" evidence="1">
    <location>
        <begin position="267"/>
        <end position="296"/>
    </location>
</feature>
<dbReference type="EMBL" id="BMAV01026130">
    <property type="protein sequence ID" value="GFS47688.1"/>
    <property type="molecule type" value="Genomic_DNA"/>
</dbReference>
<feature type="compositionally biased region" description="Basic residues" evidence="1">
    <location>
        <begin position="267"/>
        <end position="276"/>
    </location>
</feature>
<evidence type="ECO:0000256" key="1">
    <source>
        <dbReference type="SAM" id="MobiDB-lite"/>
    </source>
</evidence>
<comment type="caution">
    <text evidence="2">The sequence shown here is derived from an EMBL/GenBank/DDBJ whole genome shotgun (WGS) entry which is preliminary data.</text>
</comment>
<dbReference type="Proteomes" id="UP000886998">
    <property type="component" value="Unassembled WGS sequence"/>
</dbReference>
<organism evidence="2 3">
    <name type="scientific">Trichonephila inaurata madagascariensis</name>
    <dbReference type="NCBI Taxonomy" id="2747483"/>
    <lineage>
        <taxon>Eukaryota</taxon>
        <taxon>Metazoa</taxon>
        <taxon>Ecdysozoa</taxon>
        <taxon>Arthropoda</taxon>
        <taxon>Chelicerata</taxon>
        <taxon>Arachnida</taxon>
        <taxon>Araneae</taxon>
        <taxon>Araneomorphae</taxon>
        <taxon>Entelegynae</taxon>
        <taxon>Araneoidea</taxon>
        <taxon>Nephilidae</taxon>
        <taxon>Trichonephila</taxon>
        <taxon>Trichonephila inaurata</taxon>
    </lineage>
</organism>
<feature type="compositionally biased region" description="Basic residues" evidence="1">
    <location>
        <begin position="1"/>
        <end position="10"/>
    </location>
</feature>
<accession>A0A8X6IIS3</accession>
<proteinExistence type="predicted"/>
<dbReference type="AlphaFoldDB" id="A0A8X6IIS3"/>